<dbReference type="EMBL" id="JAKCXM010000628">
    <property type="protein sequence ID" value="KAJ0392482.1"/>
    <property type="molecule type" value="Genomic_DNA"/>
</dbReference>
<dbReference type="Proteomes" id="UP001209570">
    <property type="component" value="Unassembled WGS sequence"/>
</dbReference>
<feature type="region of interest" description="Disordered" evidence="2">
    <location>
        <begin position="69"/>
        <end position="120"/>
    </location>
</feature>
<reference evidence="3" key="1">
    <citation type="submission" date="2021-12" db="EMBL/GenBank/DDBJ databases">
        <title>Prjna785345.</title>
        <authorList>
            <person name="Rujirawat T."/>
            <person name="Krajaejun T."/>
        </authorList>
    </citation>
    <scope>NUCLEOTIDE SEQUENCE</scope>
    <source>
        <strain evidence="3">Pi057C3</strain>
    </source>
</reference>
<evidence type="ECO:0000256" key="2">
    <source>
        <dbReference type="SAM" id="MobiDB-lite"/>
    </source>
</evidence>
<feature type="region of interest" description="Disordered" evidence="2">
    <location>
        <begin position="1"/>
        <end position="56"/>
    </location>
</feature>
<accession>A0AAD5L825</accession>
<evidence type="ECO:0000313" key="4">
    <source>
        <dbReference type="Proteomes" id="UP001209570"/>
    </source>
</evidence>
<dbReference type="AlphaFoldDB" id="A0AAD5L825"/>
<gene>
    <name evidence="3" type="ORF">P43SY_004013</name>
</gene>
<sequence length="196" mass="22626">MSSLQATERQSALAPGGDDKRDAEPQGKMTRQHQRSTPSELSMLEHMLSELEHEAEELEHARVTLLRNEYDDRERDEEDEEGAGQWQQARSRAPRQPDDDPRWSSTETETETETELDSRFAAEDSLGAICFKSLRVGLELTRNMRSLSHALAEERRRRAAQDARVQELQQRCLESEMRCEQLEERQEDVVAQLDGM</sequence>
<comment type="caution">
    <text evidence="3">The sequence shown here is derived from an EMBL/GenBank/DDBJ whole genome shotgun (WGS) entry which is preliminary data.</text>
</comment>
<feature type="coiled-coil region" evidence="1">
    <location>
        <begin position="151"/>
        <end position="185"/>
    </location>
</feature>
<feature type="compositionally biased region" description="Polar residues" evidence="2">
    <location>
        <begin position="1"/>
        <end position="10"/>
    </location>
</feature>
<evidence type="ECO:0000256" key="1">
    <source>
        <dbReference type="SAM" id="Coils"/>
    </source>
</evidence>
<protein>
    <submittedName>
        <fullName evidence="3">Uncharacterized protein</fullName>
    </submittedName>
</protein>
<feature type="compositionally biased region" description="Basic and acidic residues" evidence="2">
    <location>
        <begin position="47"/>
        <end position="56"/>
    </location>
</feature>
<keyword evidence="1" id="KW-0175">Coiled coil</keyword>
<name>A0AAD5L825_PYTIN</name>
<organism evidence="3 4">
    <name type="scientific">Pythium insidiosum</name>
    <name type="common">Pythiosis disease agent</name>
    <dbReference type="NCBI Taxonomy" id="114742"/>
    <lineage>
        <taxon>Eukaryota</taxon>
        <taxon>Sar</taxon>
        <taxon>Stramenopiles</taxon>
        <taxon>Oomycota</taxon>
        <taxon>Peronosporomycetes</taxon>
        <taxon>Pythiales</taxon>
        <taxon>Pythiaceae</taxon>
        <taxon>Pythium</taxon>
    </lineage>
</organism>
<keyword evidence="4" id="KW-1185">Reference proteome</keyword>
<evidence type="ECO:0000313" key="3">
    <source>
        <dbReference type="EMBL" id="KAJ0392482.1"/>
    </source>
</evidence>
<proteinExistence type="predicted"/>